<dbReference type="AlphaFoldDB" id="A0A448WZW8"/>
<feature type="region of interest" description="Disordered" evidence="1">
    <location>
        <begin position="1"/>
        <end position="77"/>
    </location>
</feature>
<sequence length="452" mass="47644">MQLDLTSQSPESAHNHIPQVSLSSAPIKSPSIECQRSQNHLGSQHHSRDANSFSSQTQLVQSDPSTSISGPIHDIDLGFDPFQESQQGLAELVAAENNCEASCDHISLGYPTFGNVQRHTSQSPSFQPTCSATDSESQFVQWLSRSAISDESGFHSMNNGSNLTISNGIQPPPGFESRLIPSASDLATSELDCTSSHILSTGRLQAPYADARAYSRFSTHHQSSLDECIKSTPDYPHYPPGLVDSLASSSSSRGLPAFELEPSFSPSSRVDSTQNNLASCLAALHLQTNQSSPSTSNPPTEPAPPPRPDFSIFSSGRNCLSAGLKCSIDEPGIGNRSTNTELSDPHPSREASQMAGSNPLAQVDWNALAHQLYQLQQQKLLQCQNTSGSSVNSTAAATTQSLMMAALLMALGSSNGGNGGGLNGLNSSTLDPLTALTTATLIAQSSNFAGGS</sequence>
<comment type="caution">
    <text evidence="2">The sequence shown here is derived from an EMBL/GenBank/DDBJ whole genome shotgun (WGS) entry which is preliminary data.</text>
</comment>
<dbReference type="Proteomes" id="UP000784294">
    <property type="component" value="Unassembled WGS sequence"/>
</dbReference>
<name>A0A448WZW8_9PLAT</name>
<evidence type="ECO:0000256" key="1">
    <source>
        <dbReference type="SAM" id="MobiDB-lite"/>
    </source>
</evidence>
<feature type="compositionally biased region" description="Pro residues" evidence="1">
    <location>
        <begin position="299"/>
        <end position="308"/>
    </location>
</feature>
<protein>
    <submittedName>
        <fullName evidence="2">Uncharacterized protein</fullName>
    </submittedName>
</protein>
<feature type="region of interest" description="Disordered" evidence="1">
    <location>
        <begin position="330"/>
        <end position="356"/>
    </location>
</feature>
<gene>
    <name evidence="2" type="ORF">PXEA_LOCUS17814</name>
</gene>
<keyword evidence="3" id="KW-1185">Reference proteome</keyword>
<reference evidence="2" key="1">
    <citation type="submission" date="2018-11" db="EMBL/GenBank/DDBJ databases">
        <authorList>
            <consortium name="Pathogen Informatics"/>
        </authorList>
    </citation>
    <scope>NUCLEOTIDE SEQUENCE</scope>
</reference>
<feature type="non-terminal residue" evidence="2">
    <location>
        <position position="452"/>
    </location>
</feature>
<feature type="region of interest" description="Disordered" evidence="1">
    <location>
        <begin position="288"/>
        <end position="312"/>
    </location>
</feature>
<organism evidence="2 3">
    <name type="scientific">Protopolystoma xenopodis</name>
    <dbReference type="NCBI Taxonomy" id="117903"/>
    <lineage>
        <taxon>Eukaryota</taxon>
        <taxon>Metazoa</taxon>
        <taxon>Spiralia</taxon>
        <taxon>Lophotrochozoa</taxon>
        <taxon>Platyhelminthes</taxon>
        <taxon>Monogenea</taxon>
        <taxon>Polyopisthocotylea</taxon>
        <taxon>Polystomatidea</taxon>
        <taxon>Polystomatidae</taxon>
        <taxon>Protopolystoma</taxon>
    </lineage>
</organism>
<evidence type="ECO:0000313" key="2">
    <source>
        <dbReference type="EMBL" id="VEL24374.1"/>
    </source>
</evidence>
<feature type="compositionally biased region" description="Polar residues" evidence="1">
    <location>
        <begin position="1"/>
        <end position="69"/>
    </location>
</feature>
<evidence type="ECO:0000313" key="3">
    <source>
        <dbReference type="Proteomes" id="UP000784294"/>
    </source>
</evidence>
<dbReference type="OrthoDB" id="1923159at2759"/>
<dbReference type="EMBL" id="CAAALY010067447">
    <property type="protein sequence ID" value="VEL24374.1"/>
    <property type="molecule type" value="Genomic_DNA"/>
</dbReference>
<proteinExistence type="predicted"/>
<accession>A0A448WZW8</accession>